<protein>
    <submittedName>
        <fullName evidence="7">Sodium-lithium/proton antiporter</fullName>
    </submittedName>
</protein>
<feature type="transmembrane region" description="Helical" evidence="6">
    <location>
        <begin position="219"/>
        <end position="244"/>
    </location>
</feature>
<dbReference type="PANTHER" id="PTHR21716">
    <property type="entry name" value="TRANSMEMBRANE PROTEIN"/>
    <property type="match status" value="1"/>
</dbReference>
<feature type="transmembrane region" description="Helical" evidence="6">
    <location>
        <begin position="171"/>
        <end position="189"/>
    </location>
</feature>
<feature type="transmembrane region" description="Helical" evidence="6">
    <location>
        <begin position="250"/>
        <end position="272"/>
    </location>
</feature>
<gene>
    <name evidence="7" type="ORF">SDC9_91535</name>
</gene>
<dbReference type="InterPro" id="IPR014227">
    <property type="entry name" value="YtvI-like"/>
</dbReference>
<dbReference type="AlphaFoldDB" id="A0A645A1Y1"/>
<dbReference type="NCBIfam" id="TIGR02872">
    <property type="entry name" value="spore_ytvI"/>
    <property type="match status" value="1"/>
</dbReference>
<evidence type="ECO:0000256" key="4">
    <source>
        <dbReference type="ARBA" id="ARBA00022989"/>
    </source>
</evidence>
<comment type="similarity">
    <text evidence="2">Belongs to the autoinducer-2 exporter (AI-2E) (TC 2.A.86) family.</text>
</comment>
<keyword evidence="3 6" id="KW-0812">Transmembrane</keyword>
<dbReference type="Pfam" id="PF01594">
    <property type="entry name" value="AI-2E_transport"/>
    <property type="match status" value="1"/>
</dbReference>
<accession>A0A645A1Y1</accession>
<evidence type="ECO:0000256" key="1">
    <source>
        <dbReference type="ARBA" id="ARBA00004141"/>
    </source>
</evidence>
<evidence type="ECO:0000256" key="6">
    <source>
        <dbReference type="SAM" id="Phobius"/>
    </source>
</evidence>
<evidence type="ECO:0000256" key="5">
    <source>
        <dbReference type="ARBA" id="ARBA00023136"/>
    </source>
</evidence>
<organism evidence="7">
    <name type="scientific">bioreactor metagenome</name>
    <dbReference type="NCBI Taxonomy" id="1076179"/>
    <lineage>
        <taxon>unclassified sequences</taxon>
        <taxon>metagenomes</taxon>
        <taxon>ecological metagenomes</taxon>
    </lineage>
</organism>
<keyword evidence="5 6" id="KW-0472">Membrane</keyword>
<name>A0A645A1Y1_9ZZZZ</name>
<feature type="transmembrane region" description="Helical" evidence="6">
    <location>
        <begin position="12"/>
        <end position="29"/>
    </location>
</feature>
<feature type="transmembrane region" description="Helical" evidence="6">
    <location>
        <begin position="284"/>
        <end position="304"/>
    </location>
</feature>
<dbReference type="EMBL" id="VSSQ01010643">
    <property type="protein sequence ID" value="MPM44853.1"/>
    <property type="molecule type" value="Genomic_DNA"/>
</dbReference>
<proteinExistence type="inferred from homology"/>
<feature type="transmembrane region" description="Helical" evidence="6">
    <location>
        <begin position="72"/>
        <end position="105"/>
    </location>
</feature>
<comment type="subcellular location">
    <subcellularLocation>
        <location evidence="1">Membrane</location>
        <topology evidence="1">Multi-pass membrane protein</topology>
    </subcellularLocation>
</comment>
<evidence type="ECO:0000256" key="3">
    <source>
        <dbReference type="ARBA" id="ARBA00022692"/>
    </source>
</evidence>
<evidence type="ECO:0000313" key="7">
    <source>
        <dbReference type="EMBL" id="MPM44853.1"/>
    </source>
</evidence>
<dbReference type="GO" id="GO:0016020">
    <property type="term" value="C:membrane"/>
    <property type="evidence" value="ECO:0007669"/>
    <property type="project" value="UniProtKB-SubCell"/>
</dbReference>
<keyword evidence="4 6" id="KW-1133">Transmembrane helix</keyword>
<comment type="caution">
    <text evidence="7">The sequence shown here is derived from an EMBL/GenBank/DDBJ whole genome shotgun (WGS) entry which is preliminary data.</text>
</comment>
<dbReference type="GO" id="GO:0055085">
    <property type="term" value="P:transmembrane transport"/>
    <property type="evidence" value="ECO:0007669"/>
    <property type="project" value="TreeGrafter"/>
</dbReference>
<sequence length="359" mass="39826">MESQYDNKKRFIVNAIYFFLIALIVYVFLNYAINLISPFIFAFLIACMLQKPTKSLAVMLKIPPKMVSIVLVLLFYSTIGLLFSLIGVKLISVVTALISGLPMIYETQLEPFLLNTFDVVEQAVYRLDPALVNVLNEGFNQFVNSLGEDVKNISLSLVGSLSSIASSLPEFLIKIVLMIISTFFIAMDYDKLAQFISRQFTNRNIEVIKKIKQYISHTLFVVVRSYLLIMSITFIELSIGLSVIGIPNAVLIAFMIAIFDILPVLGTGGIMIPWTIITFIQGNYQVSIGILVVYVIVTIVRNILEPKIVGGQLGLHPVVALMSMFIGANLIGVIGLFGFPITLSLLKHLSDTGTIKLLK</sequence>
<evidence type="ECO:0000256" key="2">
    <source>
        <dbReference type="ARBA" id="ARBA00009773"/>
    </source>
</evidence>
<feature type="transmembrane region" description="Helical" evidence="6">
    <location>
        <begin position="324"/>
        <end position="346"/>
    </location>
</feature>
<reference evidence="7" key="1">
    <citation type="submission" date="2019-08" db="EMBL/GenBank/DDBJ databases">
        <authorList>
            <person name="Kucharzyk K."/>
            <person name="Murdoch R.W."/>
            <person name="Higgins S."/>
            <person name="Loffler F."/>
        </authorList>
    </citation>
    <scope>NUCLEOTIDE SEQUENCE</scope>
</reference>
<dbReference type="PANTHER" id="PTHR21716:SF68">
    <property type="entry name" value="TRANSPORT PROTEIN YTVI-RELATED"/>
    <property type="match status" value="1"/>
</dbReference>
<dbReference type="InterPro" id="IPR002549">
    <property type="entry name" value="AI-2E-like"/>
</dbReference>